<dbReference type="Gene3D" id="3.10.180.10">
    <property type="entry name" value="2,3-Dihydroxybiphenyl 1,2-Dioxygenase, domain 1"/>
    <property type="match status" value="1"/>
</dbReference>
<feature type="domain" description="PhnB-like" evidence="2">
    <location>
        <begin position="181"/>
        <end position="314"/>
    </location>
</feature>
<evidence type="ECO:0008006" key="6">
    <source>
        <dbReference type="Google" id="ProtNLM"/>
    </source>
</evidence>
<organism evidence="4 5">
    <name type="scientific">Lacihabitans soyangensis</name>
    <dbReference type="NCBI Taxonomy" id="869394"/>
    <lineage>
        <taxon>Bacteria</taxon>
        <taxon>Pseudomonadati</taxon>
        <taxon>Bacteroidota</taxon>
        <taxon>Cytophagia</taxon>
        <taxon>Cytophagales</taxon>
        <taxon>Leadbetterellaceae</taxon>
        <taxon>Lacihabitans</taxon>
    </lineage>
</organism>
<protein>
    <recommendedName>
        <fullName evidence="6">PhnB-like domain-containing protein</fullName>
    </recommendedName>
</protein>
<evidence type="ECO:0000259" key="2">
    <source>
        <dbReference type="Pfam" id="PF06983"/>
    </source>
</evidence>
<dbReference type="RefSeq" id="WP_255037055.1">
    <property type="nucleotide sequence ID" value="NZ_RJUF01000023.1"/>
</dbReference>
<dbReference type="Pfam" id="PF06983">
    <property type="entry name" value="3-dmu-9_3-mt"/>
    <property type="match status" value="1"/>
</dbReference>
<dbReference type="EMBL" id="RJUF01000023">
    <property type="protein sequence ID" value="MCP9763273.1"/>
    <property type="molecule type" value="Genomic_DNA"/>
</dbReference>
<dbReference type="Pfam" id="PF08327">
    <property type="entry name" value="AHSA1"/>
    <property type="match status" value="1"/>
</dbReference>
<dbReference type="InterPro" id="IPR029068">
    <property type="entry name" value="Glyas_Bleomycin-R_OHBP_Dase"/>
</dbReference>
<comment type="similarity">
    <text evidence="1">Belongs to the AHA1 family.</text>
</comment>
<comment type="caution">
    <text evidence="4">The sequence shown here is derived from an EMBL/GenBank/DDBJ whole genome shotgun (WGS) entry which is preliminary data.</text>
</comment>
<dbReference type="Proteomes" id="UP001204144">
    <property type="component" value="Unassembled WGS sequence"/>
</dbReference>
<dbReference type="PANTHER" id="PTHR33990:SF1">
    <property type="entry name" value="PROTEIN YJDN"/>
    <property type="match status" value="1"/>
</dbReference>
<evidence type="ECO:0000256" key="1">
    <source>
        <dbReference type="ARBA" id="ARBA00006817"/>
    </source>
</evidence>
<dbReference type="CDD" id="cd06588">
    <property type="entry name" value="PhnB_like"/>
    <property type="match status" value="1"/>
</dbReference>
<dbReference type="SUPFAM" id="SSF54593">
    <property type="entry name" value="Glyoxalase/Bleomycin resistance protein/Dihydroxybiphenyl dioxygenase"/>
    <property type="match status" value="1"/>
</dbReference>
<proteinExistence type="inferred from homology"/>
<sequence length="322" mass="37396">MKNVLTFDFEVDKINNQIHVKREFTADVPLVWQAWTTSEMLDQWWAPRPYETKTISLDFREGGRWFYAMISPEGEKHYCVADYSSIEEHKVFKHLDAFCDENQVLNTQMPRTQWTSQFDANGDNTLVSLTMQYQKLEDLENIIAMGFKEGFTMTMDNLDQYIAAQFYLRKQNKTDYQARVCVYLNFPGNTEEVLNFYKSVFRTEFSGKGIQRFGDLPADPSHPPMAEALKNKILHIEMPLIGNHVLMASDAPKEMGFEVTMGNNMHIQLELESREETTRLFEGLSEGGNITMPLQDMFWGAFFGSLTDKFGINWMFSYTAKD</sequence>
<evidence type="ECO:0000313" key="5">
    <source>
        <dbReference type="Proteomes" id="UP001204144"/>
    </source>
</evidence>
<feature type="domain" description="Activator of Hsp90 ATPase homologue 1/2-like C-terminal" evidence="3">
    <location>
        <begin position="28"/>
        <end position="162"/>
    </location>
</feature>
<evidence type="ECO:0000313" key="4">
    <source>
        <dbReference type="EMBL" id="MCP9763273.1"/>
    </source>
</evidence>
<dbReference type="SUPFAM" id="SSF55961">
    <property type="entry name" value="Bet v1-like"/>
    <property type="match status" value="1"/>
</dbReference>
<dbReference type="PANTHER" id="PTHR33990">
    <property type="entry name" value="PROTEIN YJDN-RELATED"/>
    <property type="match status" value="1"/>
</dbReference>
<dbReference type="InterPro" id="IPR023393">
    <property type="entry name" value="START-like_dom_sf"/>
</dbReference>
<dbReference type="AlphaFoldDB" id="A0AAE3H1M9"/>
<dbReference type="Gene3D" id="3.30.530.20">
    <property type="match status" value="1"/>
</dbReference>
<dbReference type="InterPro" id="IPR013538">
    <property type="entry name" value="ASHA1/2-like_C"/>
</dbReference>
<reference evidence="4 5" key="1">
    <citation type="submission" date="2018-11" db="EMBL/GenBank/DDBJ databases">
        <title>Novel bacteria species description.</title>
        <authorList>
            <person name="Han J.-H."/>
        </authorList>
    </citation>
    <scope>NUCLEOTIDE SEQUENCE [LARGE SCALE GENOMIC DNA]</scope>
    <source>
        <strain evidence="4 5">KCTC23259</strain>
    </source>
</reference>
<accession>A0AAE3H1M9</accession>
<dbReference type="CDD" id="cd07814">
    <property type="entry name" value="SRPBCC_CalC_Aha1-like"/>
    <property type="match status" value="1"/>
</dbReference>
<name>A0AAE3H1M9_9BACT</name>
<gene>
    <name evidence="4" type="ORF">EGI31_09910</name>
</gene>
<evidence type="ECO:0000259" key="3">
    <source>
        <dbReference type="Pfam" id="PF08327"/>
    </source>
</evidence>
<dbReference type="InterPro" id="IPR028973">
    <property type="entry name" value="PhnB-like"/>
</dbReference>
<keyword evidence="5" id="KW-1185">Reference proteome</keyword>